<dbReference type="InterPro" id="IPR015943">
    <property type="entry name" value="WD40/YVTN_repeat-like_dom_sf"/>
</dbReference>
<dbReference type="Gene3D" id="2.130.10.10">
    <property type="entry name" value="YVTN repeat-like/Quinoprotein amine dehydrogenase"/>
    <property type="match status" value="1"/>
</dbReference>
<evidence type="ECO:0000256" key="3">
    <source>
        <dbReference type="ARBA" id="ARBA00025740"/>
    </source>
</evidence>
<reference evidence="4 5" key="1">
    <citation type="submission" date="2016-10" db="EMBL/GenBank/DDBJ databases">
        <title>The genome of Paramicrosporidium saccamoebae is the missing link in understanding Cryptomycota and Microsporidia evolution.</title>
        <authorList>
            <person name="Quandt C.A."/>
            <person name="Beaudet D."/>
            <person name="Corsaro D."/>
            <person name="Michel R."/>
            <person name="Corradi N."/>
            <person name="James T."/>
        </authorList>
    </citation>
    <scope>NUCLEOTIDE SEQUENCE [LARGE SCALE GENOMIC DNA]</scope>
    <source>
        <strain evidence="4 5">KSL3</strain>
    </source>
</reference>
<keyword evidence="1" id="KW-0853">WD repeat</keyword>
<dbReference type="SMART" id="SM00320">
    <property type="entry name" value="WD40"/>
    <property type="match status" value="2"/>
</dbReference>
<comment type="caution">
    <text evidence="4">The sequence shown here is derived from an EMBL/GenBank/DDBJ whole genome shotgun (WGS) entry which is preliminary data.</text>
</comment>
<name>A0A2H9TJ74_9FUNG</name>
<accession>A0A2H9TJ74</accession>
<keyword evidence="2" id="KW-0677">Repeat</keyword>
<proteinExistence type="inferred from homology"/>
<dbReference type="EMBL" id="MTSL01000159">
    <property type="protein sequence ID" value="PJF17814.1"/>
    <property type="molecule type" value="Genomic_DNA"/>
</dbReference>
<keyword evidence="5" id="KW-1185">Reference proteome</keyword>
<dbReference type="InterPro" id="IPR048720">
    <property type="entry name" value="PROPPIN"/>
</dbReference>
<dbReference type="Proteomes" id="UP000240830">
    <property type="component" value="Unassembled WGS sequence"/>
</dbReference>
<dbReference type="SUPFAM" id="SSF50978">
    <property type="entry name" value="WD40 repeat-like"/>
    <property type="match status" value="1"/>
</dbReference>
<evidence type="ECO:0000256" key="2">
    <source>
        <dbReference type="ARBA" id="ARBA00022737"/>
    </source>
</evidence>
<dbReference type="AlphaFoldDB" id="A0A2H9TJ74"/>
<dbReference type="InterPro" id="IPR036322">
    <property type="entry name" value="WD40_repeat_dom_sf"/>
</dbReference>
<dbReference type="STRING" id="1246581.A0A2H9TJ74"/>
<comment type="similarity">
    <text evidence="3">Belongs to the WD repeat PROPPIN family.</text>
</comment>
<dbReference type="Pfam" id="PF21032">
    <property type="entry name" value="PROPPIN"/>
    <property type="match status" value="1"/>
</dbReference>
<evidence type="ECO:0000256" key="1">
    <source>
        <dbReference type="ARBA" id="ARBA00022574"/>
    </source>
</evidence>
<dbReference type="GO" id="GO:0005737">
    <property type="term" value="C:cytoplasm"/>
    <property type="evidence" value="ECO:0007669"/>
    <property type="project" value="UniProtKB-ARBA"/>
</dbReference>
<evidence type="ECO:0000313" key="5">
    <source>
        <dbReference type="Proteomes" id="UP000240830"/>
    </source>
</evidence>
<sequence length="227" mass="24470">MAFPASHDGHVCITGIGGNASVTSIVPAHESPLAALAVDYAGNLLATASEKGTLIRVFDIKSGRLLCELRRGTDRAEIFSVEFSRDGSKLCVASDKGTVHVFSLDGPTNAANPNAVSPNAAFVAEYGPVHDEGQNKHSRYYYSTTILSFSLFFMKDLLPKYFSSQWSFAQCKVGEQKCVATFGQDPSTVLVASVDGSFYRFRFDPAKGGDCTRESLVKFTNIGSDQD</sequence>
<protein>
    <submittedName>
        <fullName evidence="4">Hsv2p</fullName>
    </submittedName>
</protein>
<organism evidence="4 5">
    <name type="scientific">Paramicrosporidium saccamoebae</name>
    <dbReference type="NCBI Taxonomy" id="1246581"/>
    <lineage>
        <taxon>Eukaryota</taxon>
        <taxon>Fungi</taxon>
        <taxon>Fungi incertae sedis</taxon>
        <taxon>Cryptomycota</taxon>
        <taxon>Cryptomycota incertae sedis</taxon>
        <taxon>Paramicrosporidium</taxon>
    </lineage>
</organism>
<dbReference type="PANTHER" id="PTHR11227">
    <property type="entry name" value="WD-REPEAT PROTEIN INTERACTING WITH PHOSPHOINOSIDES WIPI -RELATED"/>
    <property type="match status" value="1"/>
</dbReference>
<dbReference type="OrthoDB" id="1667587at2759"/>
<gene>
    <name evidence="4" type="ORF">PSACC_02434</name>
</gene>
<evidence type="ECO:0000313" key="4">
    <source>
        <dbReference type="EMBL" id="PJF17814.1"/>
    </source>
</evidence>
<dbReference type="InterPro" id="IPR001680">
    <property type="entry name" value="WD40_rpt"/>
</dbReference>